<feature type="compositionally biased region" description="Basic and acidic residues" evidence="1">
    <location>
        <begin position="1328"/>
        <end position="1341"/>
    </location>
</feature>
<feature type="compositionally biased region" description="Polar residues" evidence="1">
    <location>
        <begin position="524"/>
        <end position="554"/>
    </location>
</feature>
<feature type="compositionally biased region" description="Basic and acidic residues" evidence="1">
    <location>
        <begin position="1242"/>
        <end position="1261"/>
    </location>
</feature>
<feature type="compositionally biased region" description="Basic and acidic residues" evidence="1">
    <location>
        <begin position="1846"/>
        <end position="1880"/>
    </location>
</feature>
<feature type="compositionally biased region" description="Basic residues" evidence="1">
    <location>
        <begin position="1"/>
        <end position="19"/>
    </location>
</feature>
<feature type="compositionally biased region" description="Basic residues" evidence="1">
    <location>
        <begin position="1454"/>
        <end position="1464"/>
    </location>
</feature>
<proteinExistence type="predicted"/>
<feature type="compositionally biased region" description="Basic and acidic residues" evidence="1">
    <location>
        <begin position="1607"/>
        <end position="1618"/>
    </location>
</feature>
<feature type="region of interest" description="Disordered" evidence="1">
    <location>
        <begin position="1242"/>
        <end position="1272"/>
    </location>
</feature>
<reference evidence="2 3" key="1">
    <citation type="submission" date="2024-04" db="EMBL/GenBank/DDBJ databases">
        <authorList>
            <consortium name="Genoscope - CEA"/>
            <person name="William W."/>
        </authorList>
    </citation>
    <scope>NUCLEOTIDE SEQUENCE [LARGE SCALE GENOMIC DNA]</scope>
</reference>
<feature type="region of interest" description="Disordered" evidence="1">
    <location>
        <begin position="1805"/>
        <end position="1889"/>
    </location>
</feature>
<feature type="region of interest" description="Disordered" evidence="1">
    <location>
        <begin position="1113"/>
        <end position="1132"/>
    </location>
</feature>
<dbReference type="EMBL" id="CAXITT010000076">
    <property type="protein sequence ID" value="CAL1530853.1"/>
    <property type="molecule type" value="Genomic_DNA"/>
</dbReference>
<accession>A0AAV2HAW1</accession>
<comment type="caution">
    <text evidence="2">The sequence shown here is derived from an EMBL/GenBank/DDBJ whole genome shotgun (WGS) entry which is preliminary data.</text>
</comment>
<feature type="region of interest" description="Disordered" evidence="1">
    <location>
        <begin position="513"/>
        <end position="560"/>
    </location>
</feature>
<name>A0AAV2HAW1_LYMST</name>
<dbReference type="Proteomes" id="UP001497497">
    <property type="component" value="Unassembled WGS sequence"/>
</dbReference>
<feature type="region of interest" description="Disordered" evidence="1">
    <location>
        <begin position="1284"/>
        <end position="1746"/>
    </location>
</feature>
<feature type="compositionally biased region" description="Polar residues" evidence="1">
    <location>
        <begin position="372"/>
        <end position="384"/>
    </location>
</feature>
<evidence type="ECO:0000313" key="2">
    <source>
        <dbReference type="EMBL" id="CAL1530853.1"/>
    </source>
</evidence>
<feature type="compositionally biased region" description="Polar residues" evidence="1">
    <location>
        <begin position="1590"/>
        <end position="1601"/>
    </location>
</feature>
<feature type="compositionally biased region" description="Low complexity" evidence="1">
    <location>
        <begin position="1816"/>
        <end position="1835"/>
    </location>
</feature>
<gene>
    <name evidence="2" type="ORF">GSLYS_00004978001</name>
</gene>
<feature type="compositionally biased region" description="Polar residues" evidence="1">
    <location>
        <begin position="1711"/>
        <end position="1726"/>
    </location>
</feature>
<evidence type="ECO:0000313" key="3">
    <source>
        <dbReference type="Proteomes" id="UP001497497"/>
    </source>
</evidence>
<feature type="compositionally biased region" description="Polar residues" evidence="1">
    <location>
        <begin position="1420"/>
        <end position="1429"/>
    </location>
</feature>
<feature type="compositionally biased region" description="Low complexity" evidence="1">
    <location>
        <begin position="1501"/>
        <end position="1523"/>
    </location>
</feature>
<feature type="compositionally biased region" description="Basic and acidic residues" evidence="1">
    <location>
        <begin position="1430"/>
        <end position="1450"/>
    </location>
</feature>
<feature type="compositionally biased region" description="Polar residues" evidence="1">
    <location>
        <begin position="1735"/>
        <end position="1744"/>
    </location>
</feature>
<feature type="compositionally biased region" description="Low complexity" evidence="1">
    <location>
        <begin position="1465"/>
        <end position="1474"/>
    </location>
</feature>
<sequence length="1889" mass="210833">MPKRKGARGKRGGPIKKNLKTTTESLDDTEILCDENKTETEDADTSFASDTGIEKNLNLNESTEVQIEDNSLNASQSEDSNTVTPEIESASITEQLIESHTGQSTSTIDIEKNSTLKGTADCSIEIEESDPEYVETECSKEAEVFGGDDTKIKNQPDSLLIGSEEKVMDDRSAQMDTMTEVLTIPVTTTQDQGKEQITEVEDFFEDKGEEYDIQYIDEEADEEQQLLDVMESTNEDKGENVQVATAVISSDIKQSPYCQKEGKESNIKNQSTPAKLKQSEMENCKFEEISEGSIGQAEQEEVINDISADVEITGVSFASTSKSSKFCASNFTSTMTRVPFKEAESLEEVFFATENDDAKVTAEDKDNDDISDTSFSDHGGTNLSLEEISDDDLELSRKRRKSVGPGMEKIAGGTQISPHASKINVRTEEQVEQGITSSERNTSIKRPASEDRDADGGSSKKLKSSNESSDLIEGFLLKAGEHGKEPEQTTDINLAKSDDKLASVLDEPAFSTGLGANFKKEKGNPNSTSGETAKGRSVTQATRSATQATKSATQKVKHERLDSRDKLYGGNEYTEPRRRYELVNSYVQTEPRLLKGKIVQCNINPKQQVSKSVKMETESGDVLRTSQLLTKFKHLLPSSIPEKIFNEITSVMPTNKGNGYLFSLGPVTLSDMDSSDFRDVVLRGTEKFSLHFDVHCQGIFKATHSKHEGIASLIRQLKRIELGNRYMCMSFVYTQGEIQQPILWKATIVFMYEQDIQIESLGLVSDGKIRAKLNLEGVPKGISKDFIHLLFPEALSVSTSPGAGIDRVVTLGFSNKKMVDEVLSCYDLVLINGCQIRLSSHDPFEEPETNMSSDIVEESGIVIIKDEENKEISKPCGETSDKGHIVDGSLHVTPEMGVAEVDLSDHASVVEVADAEVDLSDLVSIVQVPAGEVDMKDLGSFAQEVTDLQKSSDQERMDQEDVALQLTDTETTKVIHDTEKDLTEMVSTSCLGEPDANNTIATIIEKNLKQNDVPDLAEGSLDTNECRQAVQNAELLAEEVSEIAESMEIEVVREVAKKSDTAVPELSESAVQRENIPESDAVGVVSESKTDETVQQVHDTQLDLMEVVANEAAEEKKDEHLEDVSDDDMMNHNKNTEVDDVVIVREDLVRRIIANIDLTNDESNPSELSPANTRARGSSMKSDIVLPPTATGLVTKNVREVAEKLIMTDGSLEVSMEVIDVSEDDGKSEKVVYPRYNWRQSKQPERVMDKGNERSHPRPWGEEPWGSSHHSKYDSYYSPRQTYTKPYSGRDYVSKPYSHDQTASRDVSKHRRVSSRECSPRGPLPPRESTRRDNLLRESGRSRSPSPRRHPSWYKEAESFRPSHYPADYYGSTERKYSSGGHPRSSYDKWHGDYGDNIKSASRPLAKPDSQHRDWHPSRASYQSHSSWQGDRHIPSRSSEHLHHSHESRLVHSPPRKIYQRKSRSQSYSDMSSSPERHSSPLRLRGSFQKKDHQHPVKQTSRSPISISSRSHSLSPVSKSPSPGRNSSKFPGKDDLMSSVKQFLHLAKDFEHGKRRTRSGSRESCSPQRRAHSPAPHLSRSPRREVVRSQHMSHSPTNPRSRSPPHWHRDSRSPDYGKSHVQRKHRSPSPLSFLDSRSKRYKSRDYYDQRQDSYHKDSPTHESSRSQKSRSYPQPPEEKSGQWPDTRQQVQSYSSSGDQQWQQSYGSYQSKLTTGPVSSNTSNTYNPAYPPPNFPQSGYPSQAPANVYHGGGTPMYQYNTPNQYGYNVMSANVPNPYMPPAPVPQIAHAYHQAFSVLQSAITGQPPPQAFEATATSSSNNPSSSKNKKSWSMGSNALVFQRILGNDGDKKDYEKRKKSGTIEKIGERERQERPKQTKEVRVLTSVQVKK</sequence>
<feature type="region of interest" description="Disordered" evidence="1">
    <location>
        <begin position="67"/>
        <end position="88"/>
    </location>
</feature>
<organism evidence="2 3">
    <name type="scientific">Lymnaea stagnalis</name>
    <name type="common">Great pond snail</name>
    <name type="synonym">Helix stagnalis</name>
    <dbReference type="NCBI Taxonomy" id="6523"/>
    <lineage>
        <taxon>Eukaryota</taxon>
        <taxon>Metazoa</taxon>
        <taxon>Spiralia</taxon>
        <taxon>Lophotrochozoa</taxon>
        <taxon>Mollusca</taxon>
        <taxon>Gastropoda</taxon>
        <taxon>Heterobranchia</taxon>
        <taxon>Euthyneura</taxon>
        <taxon>Panpulmonata</taxon>
        <taxon>Hygrophila</taxon>
        <taxon>Lymnaeoidea</taxon>
        <taxon>Lymnaeidae</taxon>
        <taxon>Lymnaea</taxon>
    </lineage>
</organism>
<feature type="compositionally biased region" description="Basic and acidic residues" evidence="1">
    <location>
        <begin position="1643"/>
        <end position="1665"/>
    </location>
</feature>
<feature type="region of interest" description="Disordered" evidence="1">
    <location>
        <begin position="1"/>
        <end position="55"/>
    </location>
</feature>
<evidence type="ECO:0000256" key="1">
    <source>
        <dbReference type="SAM" id="MobiDB-lite"/>
    </source>
</evidence>
<protein>
    <submittedName>
        <fullName evidence="2">Uncharacterized protein</fullName>
    </submittedName>
</protein>
<feature type="region of interest" description="Disordered" evidence="1">
    <location>
        <begin position="360"/>
        <end position="467"/>
    </location>
</feature>
<feature type="compositionally biased region" description="Low complexity" evidence="1">
    <location>
        <begin position="1691"/>
        <end position="1710"/>
    </location>
</feature>
<feature type="compositionally biased region" description="Polar residues" evidence="1">
    <location>
        <begin position="1160"/>
        <end position="1181"/>
    </location>
</feature>
<feature type="region of interest" description="Disordered" evidence="1">
    <location>
        <begin position="1160"/>
        <end position="1184"/>
    </location>
</feature>
<keyword evidence="3" id="KW-1185">Reference proteome</keyword>
<feature type="compositionally biased region" description="Basic and acidic residues" evidence="1">
    <location>
        <begin position="1385"/>
        <end position="1396"/>
    </location>
</feature>